<dbReference type="OrthoDB" id="535891at2"/>
<dbReference type="SMART" id="SM00612">
    <property type="entry name" value="Kelch"/>
    <property type="match status" value="5"/>
</dbReference>
<accession>A0A428Z2U0</accession>
<dbReference type="RefSeq" id="WP_037269019.1">
    <property type="nucleotide sequence ID" value="NZ_QHKI01000031.1"/>
</dbReference>
<dbReference type="InterPro" id="IPR011043">
    <property type="entry name" value="Gal_Oxase/kelch_b-propeller"/>
</dbReference>
<dbReference type="Gene3D" id="2.120.10.80">
    <property type="entry name" value="Kelch-type beta propeller"/>
    <property type="match status" value="2"/>
</dbReference>
<dbReference type="PANTHER" id="PTHR45632">
    <property type="entry name" value="LD33804P"/>
    <property type="match status" value="1"/>
</dbReference>
<evidence type="ECO:0000313" key="2">
    <source>
        <dbReference type="EMBL" id="RSM79992.1"/>
    </source>
</evidence>
<organism evidence="2 3">
    <name type="scientific">Kibdelosporangium aridum</name>
    <dbReference type="NCBI Taxonomy" id="2030"/>
    <lineage>
        <taxon>Bacteria</taxon>
        <taxon>Bacillati</taxon>
        <taxon>Actinomycetota</taxon>
        <taxon>Actinomycetes</taxon>
        <taxon>Pseudonocardiales</taxon>
        <taxon>Pseudonocardiaceae</taxon>
        <taxon>Kibdelosporangium</taxon>
    </lineage>
</organism>
<dbReference type="SUPFAM" id="SSF50965">
    <property type="entry name" value="Galactose oxidase, central domain"/>
    <property type="match status" value="1"/>
</dbReference>
<evidence type="ECO:0000259" key="1">
    <source>
        <dbReference type="Pfam" id="PF20248"/>
    </source>
</evidence>
<dbReference type="PANTHER" id="PTHR45632:SF26">
    <property type="entry name" value="BTB DOMAIN-CONTAINING PROTEIN"/>
    <property type="match status" value="1"/>
</dbReference>
<dbReference type="EMBL" id="QHKI01000031">
    <property type="protein sequence ID" value="RSM79992.1"/>
    <property type="molecule type" value="Genomic_DNA"/>
</dbReference>
<dbReference type="Proteomes" id="UP000287547">
    <property type="component" value="Unassembled WGS sequence"/>
</dbReference>
<reference evidence="2 3" key="1">
    <citation type="submission" date="2018-05" db="EMBL/GenBank/DDBJ databases">
        <title>Evolution of GPA BGCs.</title>
        <authorList>
            <person name="Waglechner N."/>
            <person name="Wright G.D."/>
        </authorList>
    </citation>
    <scope>NUCLEOTIDE SEQUENCE [LARGE SCALE GENOMIC DNA]</scope>
    <source>
        <strain evidence="2 3">A82846</strain>
    </source>
</reference>
<feature type="domain" description="DUF6603" evidence="1">
    <location>
        <begin position="460"/>
        <end position="1021"/>
    </location>
</feature>
<dbReference type="InterPro" id="IPR046538">
    <property type="entry name" value="DUF6603"/>
</dbReference>
<name>A0A428Z2U0_KIBAR</name>
<sequence>MAGPGTFDKLVAEIGQAALPLRDALRSPASFTAFMQKLGWRVDAIPPALAGLGSGLDALTDSLRSLLGDGGLNVGGGLSDGVSADFSADKVARALSAVQAVINGIKAIASAPDSAIPEILRVDGFREKFPGQLLDYLIVTYLQRYHPSVGFGLRSLGVIKAKYAPSSGNRPPYMHLSFDVGDVPRLLGDPGQVLKAAFGWGEPGFDFGALASQLDNLLMSAGVVVDLQTMSSSASAAVQGVPEDLEAPLVRAIRGTVFERMLRQQAGADPKRVAGEIRLVELPATGEAQAGLALLPYFTGTQGFKLPLTDRLTLLVRSELDFEGGVALQIRPGRPIETVVGFEKDSPSKIDGAIEAIIELAAADGEPTLLIGSADGTRLQFKTISVTGGARISDGVDVFAEFQLKGFEFVFSPGGADGFIATLIPGGGFTLGADLTVGVSHSNGFYFRGSSNLEIHLPAHVELGPLEIQGLTISASPSADGIPIGLGTTFKAELGPVTAVVEQIGLVADLAFKPGNDGNLGPIDLSLGFKPPKGVGLAVNAGIVSGGGYLYFDPDRGEYAGALELDFAGLVELKAIGLISTRMPDGAKGFSLLIVIATEFGGGGIQLGFGFTLLGVGGVIGLNRRMDFAALIEGVVSGSIESVMFPKDVIANAPRIISDLRRFFPPEDGRFLIGPMAKIGWGTPALVTVSLGVIVEIPPGNVAILGVLKCILPSQDVPLLVLQVNFIGALEVDKSRLWFYAQMFDSRILFMTIEGGMGLLVDWSDNPDFVLSVGGFHPSFKPPPLPFPVPPRLSVDILNAPGRLIRVSGYFAVTSNTAQFGAKAEVRLGFGGFGIEGHLAFDALFRFSPFSFIIQISAGVSLKAFGVGVFSIDLDFQLEGPSPWRAHGRGSISLLFFEISADFDITWGEERDTALPPVAVLGLLENEIRKVEGWQTRLPAGGFNPLVTLRQLPGTDDPVLHPLGSLFIHQRAIPLDVRIDRVGAQRPNDGKRFSVAPVPKKGMKRASITADKFAMGQFQDSGDAEKLSRAAYEDQNAGLELVAEDGAILSPRVVRRSARYELYIVDNEPPETVTTLSMRRTRVRMAVKAPAKPKLYSPPPAVFSQLLDGSSTARSPLSQHETRLRRPFTADETVRVTGDHFIVAYRRNNLQAFPPASTGSTAASFRSEASANDAMADWIVADPSLAGQLHVLRRTEAAGGSVAAPGTWSSAGAPPVPVSGADAARLAGGKVLVAGGADATGKPVLTAAVFDPVAVTWSTDVQSLKTARSRHSTTRLADGRAVAAGGLDANGAPLASAEAYDPVANAWKDTGALTTARFGHTATAVGSQLLVVGGTSARGTALASAELLDPQTLQWTATTPMIDARTGHQTVLLTDKETKKVTVLVVGGAVPTGQGERALATCEIYDPETKTWTATSSLSVPRKGHQATLLPDGRVLVTGGDALPAVPYRQESLASAEIYDPADKTWHPVASMPGGGRSGHRCVATPIGAVVVGGVGRPRATGGFRAAAAFDPESETWSTTGTMAVGRRDFPAVDLADGRVFVVGGLARTGAAAPGPDPAELAATAEIYLP</sequence>
<proteinExistence type="predicted"/>
<dbReference type="Pfam" id="PF24681">
    <property type="entry name" value="Kelch_KLHDC2_KLHL20_DRC7"/>
    <property type="match status" value="1"/>
</dbReference>
<dbReference type="Pfam" id="PF20248">
    <property type="entry name" value="DUF6603"/>
    <property type="match status" value="1"/>
</dbReference>
<protein>
    <recommendedName>
        <fullName evidence="1">DUF6603 domain-containing protein</fullName>
    </recommendedName>
</protein>
<dbReference type="InterPro" id="IPR015915">
    <property type="entry name" value="Kelch-typ_b-propeller"/>
</dbReference>
<gene>
    <name evidence="2" type="ORF">DMH04_30805</name>
</gene>
<comment type="caution">
    <text evidence="2">The sequence shown here is derived from an EMBL/GenBank/DDBJ whole genome shotgun (WGS) entry which is preliminary data.</text>
</comment>
<evidence type="ECO:0000313" key="3">
    <source>
        <dbReference type="Proteomes" id="UP000287547"/>
    </source>
</evidence>
<dbReference type="InterPro" id="IPR006652">
    <property type="entry name" value="Kelch_1"/>
</dbReference>